<dbReference type="PANTHER" id="PTHR40032:SF1">
    <property type="entry name" value="EXPORTED PROTEIN"/>
    <property type="match status" value="1"/>
</dbReference>
<organism evidence="2">
    <name type="scientific">bioreactor metagenome</name>
    <dbReference type="NCBI Taxonomy" id="1076179"/>
    <lineage>
        <taxon>unclassified sequences</taxon>
        <taxon>metagenomes</taxon>
        <taxon>ecological metagenomes</taxon>
    </lineage>
</organism>
<gene>
    <name evidence="2" type="ORF">SDC9_58100</name>
</gene>
<dbReference type="InterPro" id="IPR024301">
    <property type="entry name" value="Amidase_6"/>
</dbReference>
<evidence type="ECO:0000313" key="2">
    <source>
        <dbReference type="EMBL" id="MPM11749.1"/>
    </source>
</evidence>
<accession>A0A644X6Q2</accession>
<sequence length="171" mass="19413">MPLTVVAYDRIAAVGYAHRWAFSRNPRYYNYDKIGGDCTNFASQCLFAGTGVMNYTPVYGWFYNNANNKAPSWTGVQYFYNFMTRGKPSQGPFCVETALENIEIGDLIQLSFRDNQYQHTPVVVAAGDPPAPQNILLAAHTFDADYRPMSTYSYEFYRCLHILGTYTASEK</sequence>
<protein>
    <recommendedName>
        <fullName evidence="1">Putative amidase domain-containing protein</fullName>
    </recommendedName>
</protein>
<reference evidence="2" key="1">
    <citation type="submission" date="2019-08" db="EMBL/GenBank/DDBJ databases">
        <authorList>
            <person name="Kucharzyk K."/>
            <person name="Murdoch R.W."/>
            <person name="Higgins S."/>
            <person name="Loffler F."/>
        </authorList>
    </citation>
    <scope>NUCLEOTIDE SEQUENCE</scope>
</reference>
<name>A0A644X6Q2_9ZZZZ</name>
<comment type="caution">
    <text evidence="2">The sequence shown here is derived from an EMBL/GenBank/DDBJ whole genome shotgun (WGS) entry which is preliminary data.</text>
</comment>
<dbReference type="AlphaFoldDB" id="A0A644X6Q2"/>
<proteinExistence type="predicted"/>
<dbReference type="EMBL" id="VSSQ01001873">
    <property type="protein sequence ID" value="MPM11749.1"/>
    <property type="molecule type" value="Genomic_DNA"/>
</dbReference>
<evidence type="ECO:0000259" key="1">
    <source>
        <dbReference type="Pfam" id="PF12671"/>
    </source>
</evidence>
<dbReference type="PANTHER" id="PTHR40032">
    <property type="entry name" value="EXPORTED PROTEIN-RELATED"/>
    <property type="match status" value="1"/>
</dbReference>
<feature type="domain" description="Putative amidase" evidence="1">
    <location>
        <begin position="8"/>
        <end position="154"/>
    </location>
</feature>
<dbReference type="Pfam" id="PF12671">
    <property type="entry name" value="Amidase_6"/>
    <property type="match status" value="1"/>
</dbReference>